<name>A0A1H7XFN8_9NOCA</name>
<dbReference type="Proteomes" id="UP000198677">
    <property type="component" value="Unassembled WGS sequence"/>
</dbReference>
<evidence type="ECO:0000313" key="2">
    <source>
        <dbReference type="Proteomes" id="UP000198677"/>
    </source>
</evidence>
<dbReference type="EMBL" id="FOAW01000032">
    <property type="protein sequence ID" value="SEM32018.1"/>
    <property type="molecule type" value="Genomic_DNA"/>
</dbReference>
<organism evidence="1 2">
    <name type="scientific">Rhodococcus maanshanensis</name>
    <dbReference type="NCBI Taxonomy" id="183556"/>
    <lineage>
        <taxon>Bacteria</taxon>
        <taxon>Bacillati</taxon>
        <taxon>Actinomycetota</taxon>
        <taxon>Actinomycetes</taxon>
        <taxon>Mycobacteriales</taxon>
        <taxon>Nocardiaceae</taxon>
        <taxon>Rhodococcus</taxon>
    </lineage>
</organism>
<evidence type="ECO:0000313" key="1">
    <source>
        <dbReference type="EMBL" id="SEM32018.1"/>
    </source>
</evidence>
<dbReference type="AlphaFoldDB" id="A0A1H7XFN8"/>
<protein>
    <submittedName>
        <fullName evidence="1">Uncharacterized protein</fullName>
    </submittedName>
</protein>
<accession>A0A1H7XFN8</accession>
<keyword evidence="2" id="KW-1185">Reference proteome</keyword>
<proteinExistence type="predicted"/>
<gene>
    <name evidence="1" type="ORF">SAMN05444583_13213</name>
</gene>
<reference evidence="2" key="1">
    <citation type="submission" date="2016-10" db="EMBL/GenBank/DDBJ databases">
        <authorList>
            <person name="Varghese N."/>
            <person name="Submissions S."/>
        </authorList>
    </citation>
    <scope>NUCLEOTIDE SEQUENCE [LARGE SCALE GENOMIC DNA]</scope>
    <source>
        <strain evidence="2">DSM 44675</strain>
    </source>
</reference>
<sequence>MWQDMMNMFMAWMHQMGWQMPMMPMMPMM</sequence>